<dbReference type="InterPro" id="IPR001789">
    <property type="entry name" value="Sig_transdc_resp-reg_receiver"/>
</dbReference>
<dbReference type="InterPro" id="IPR004358">
    <property type="entry name" value="Sig_transdc_His_kin-like_C"/>
</dbReference>
<evidence type="ECO:0000259" key="10">
    <source>
        <dbReference type="PROSITE" id="PS50887"/>
    </source>
</evidence>
<evidence type="ECO:0000256" key="3">
    <source>
        <dbReference type="ARBA" id="ARBA00034247"/>
    </source>
</evidence>
<feature type="transmembrane region" description="Helical" evidence="7">
    <location>
        <begin position="651"/>
        <end position="671"/>
    </location>
</feature>
<dbReference type="PROSITE" id="PS50110">
    <property type="entry name" value="RESPONSE_REGULATORY"/>
    <property type="match status" value="1"/>
</dbReference>
<evidence type="ECO:0000256" key="6">
    <source>
        <dbReference type="SAM" id="Coils"/>
    </source>
</evidence>
<evidence type="ECO:0000259" key="8">
    <source>
        <dbReference type="PROSITE" id="PS50109"/>
    </source>
</evidence>
<dbReference type="PANTHER" id="PTHR45138:SF9">
    <property type="entry name" value="DIGUANYLATE CYCLASE DGCM-RELATED"/>
    <property type="match status" value="1"/>
</dbReference>
<keyword evidence="6" id="KW-0175">Coiled coil</keyword>
<dbReference type="InParanoid" id="A0A6M4HAJ0"/>
<protein>
    <submittedName>
        <fullName evidence="11">Sensor histidine kinase RcsC</fullName>
        <ecNumber evidence="11">2.7.13.3</ecNumber>
    </submittedName>
</protein>
<dbReference type="KEGG" id="upl:DSM104440_03406"/>
<feature type="modified residue" description="4-aspartylphosphate" evidence="4">
    <location>
        <position position="1077"/>
    </location>
</feature>
<keyword evidence="11" id="KW-0418">Kinase</keyword>
<dbReference type="InterPro" id="IPR043128">
    <property type="entry name" value="Rev_trsase/Diguanyl_cyclase"/>
</dbReference>
<reference evidence="11 12" key="1">
    <citation type="submission" date="2020-04" db="EMBL/GenBank/DDBJ databases">
        <title>Usitatibacter rugosus gen. nov., sp. nov. and Usitatibacter palustris sp. nov., novel members of Usitatibacteraceae fam. nov. within the order Nitrosomonadales isolated from soil.</title>
        <authorList>
            <person name="Huber K.J."/>
            <person name="Neumann-Schaal M."/>
            <person name="Geppert A."/>
            <person name="Luckner M."/>
            <person name="Wanner G."/>
            <person name="Overmann J."/>
        </authorList>
    </citation>
    <scope>NUCLEOTIDE SEQUENCE [LARGE SCALE GENOMIC DNA]</scope>
    <source>
        <strain evidence="11 12">Swamp67</strain>
    </source>
</reference>
<dbReference type="InterPro" id="IPR003661">
    <property type="entry name" value="HisK_dim/P_dom"/>
</dbReference>
<evidence type="ECO:0000259" key="9">
    <source>
        <dbReference type="PROSITE" id="PS50110"/>
    </source>
</evidence>
<keyword evidence="7" id="KW-0812">Transmembrane</keyword>
<dbReference type="Gene3D" id="1.10.287.130">
    <property type="match status" value="1"/>
</dbReference>
<dbReference type="PRINTS" id="PR00344">
    <property type="entry name" value="BCTRLSENSOR"/>
</dbReference>
<dbReference type="SUPFAM" id="SSF47384">
    <property type="entry name" value="Homodimeric domain of signal transducing histidine kinase"/>
    <property type="match status" value="1"/>
</dbReference>
<dbReference type="AlphaFoldDB" id="A0A6M4HAJ0"/>
<dbReference type="Pfam" id="PF02518">
    <property type="entry name" value="HATPase_c"/>
    <property type="match status" value="1"/>
</dbReference>
<feature type="coiled-coil region" evidence="6">
    <location>
        <begin position="343"/>
        <end position="387"/>
    </location>
</feature>
<dbReference type="Gene3D" id="3.40.50.2300">
    <property type="match status" value="1"/>
</dbReference>
<feature type="transmembrane region" description="Helical" evidence="7">
    <location>
        <begin position="613"/>
        <end position="631"/>
    </location>
</feature>
<dbReference type="InterPro" id="IPR050469">
    <property type="entry name" value="Diguanylate_Cyclase"/>
</dbReference>
<evidence type="ECO:0000313" key="12">
    <source>
        <dbReference type="Proteomes" id="UP000503096"/>
    </source>
</evidence>
<dbReference type="InterPro" id="IPR036890">
    <property type="entry name" value="HATPase_C_sf"/>
</dbReference>
<dbReference type="EC" id="2.7.13.3" evidence="11"/>
<comment type="catalytic activity">
    <reaction evidence="1">
        <text>ATP + protein L-histidine = ADP + protein N-phospho-L-histidine.</text>
        <dbReference type="EC" id="2.7.13.3"/>
    </reaction>
</comment>
<dbReference type="PROSITE" id="PS50109">
    <property type="entry name" value="HIS_KIN"/>
    <property type="match status" value="1"/>
</dbReference>
<dbReference type="NCBIfam" id="TIGR00254">
    <property type="entry name" value="GGDEF"/>
    <property type="match status" value="1"/>
</dbReference>
<dbReference type="SUPFAM" id="SSF52172">
    <property type="entry name" value="CheY-like"/>
    <property type="match status" value="1"/>
</dbReference>
<dbReference type="FunFam" id="3.30.70.270:FF:000001">
    <property type="entry name" value="Diguanylate cyclase domain protein"/>
    <property type="match status" value="1"/>
</dbReference>
<keyword evidence="2 4" id="KW-0597">Phosphoprotein</keyword>
<dbReference type="Pfam" id="PF00072">
    <property type="entry name" value="Response_reg"/>
    <property type="match status" value="1"/>
</dbReference>
<dbReference type="GO" id="GO:0000155">
    <property type="term" value="F:phosphorelay sensor kinase activity"/>
    <property type="evidence" value="ECO:0007669"/>
    <property type="project" value="InterPro"/>
</dbReference>
<dbReference type="PROSITE" id="PS50887">
    <property type="entry name" value="GGDEF"/>
    <property type="match status" value="1"/>
</dbReference>
<feature type="transmembrane region" description="Helical" evidence="7">
    <location>
        <begin position="704"/>
        <end position="721"/>
    </location>
</feature>
<dbReference type="Pfam" id="PF13432">
    <property type="entry name" value="TPR_16"/>
    <property type="match status" value="1"/>
</dbReference>
<dbReference type="SMART" id="SM00388">
    <property type="entry name" value="HisKA"/>
    <property type="match status" value="1"/>
</dbReference>
<evidence type="ECO:0000256" key="4">
    <source>
        <dbReference type="PROSITE-ProRule" id="PRU00169"/>
    </source>
</evidence>
<dbReference type="EMBL" id="CP053073">
    <property type="protein sequence ID" value="QJR16571.1"/>
    <property type="molecule type" value="Genomic_DNA"/>
</dbReference>
<dbReference type="PROSITE" id="PS50005">
    <property type="entry name" value="TPR"/>
    <property type="match status" value="1"/>
</dbReference>
<dbReference type="Proteomes" id="UP000503096">
    <property type="component" value="Chromosome"/>
</dbReference>
<dbReference type="SUPFAM" id="SSF55874">
    <property type="entry name" value="ATPase domain of HSP90 chaperone/DNA topoisomerase II/histidine kinase"/>
    <property type="match status" value="1"/>
</dbReference>
<keyword evidence="7" id="KW-1133">Transmembrane helix</keyword>
<evidence type="ECO:0000256" key="7">
    <source>
        <dbReference type="SAM" id="Phobius"/>
    </source>
</evidence>
<dbReference type="Pfam" id="PF00990">
    <property type="entry name" value="GGDEF"/>
    <property type="match status" value="1"/>
</dbReference>
<dbReference type="SMART" id="SM00028">
    <property type="entry name" value="TPR"/>
    <property type="match status" value="7"/>
</dbReference>
<evidence type="ECO:0000256" key="2">
    <source>
        <dbReference type="ARBA" id="ARBA00022553"/>
    </source>
</evidence>
<dbReference type="Pfam" id="PF00512">
    <property type="entry name" value="HisKA"/>
    <property type="match status" value="1"/>
</dbReference>
<dbReference type="FunFam" id="3.30.565.10:FF:000049">
    <property type="entry name" value="Two-component sensor histidine kinase"/>
    <property type="match status" value="1"/>
</dbReference>
<keyword evidence="7" id="KW-0472">Membrane</keyword>
<evidence type="ECO:0000313" key="11">
    <source>
        <dbReference type="EMBL" id="QJR16571.1"/>
    </source>
</evidence>
<dbReference type="InterPro" id="IPR003594">
    <property type="entry name" value="HATPase_dom"/>
</dbReference>
<accession>A0A6M4HAJ0</accession>
<dbReference type="RefSeq" id="WP_171164784.1">
    <property type="nucleotide sequence ID" value="NZ_CP053073.1"/>
</dbReference>
<dbReference type="SUPFAM" id="SSF48452">
    <property type="entry name" value="TPR-like"/>
    <property type="match status" value="2"/>
</dbReference>
<evidence type="ECO:0000256" key="1">
    <source>
        <dbReference type="ARBA" id="ARBA00000085"/>
    </source>
</evidence>
<dbReference type="SMART" id="SM00267">
    <property type="entry name" value="GGDEF"/>
    <property type="match status" value="1"/>
</dbReference>
<dbReference type="Pfam" id="PF13424">
    <property type="entry name" value="TPR_12"/>
    <property type="match status" value="3"/>
</dbReference>
<dbReference type="InterPro" id="IPR036097">
    <property type="entry name" value="HisK_dim/P_sf"/>
</dbReference>
<dbReference type="CDD" id="cd01949">
    <property type="entry name" value="GGDEF"/>
    <property type="match status" value="1"/>
</dbReference>
<sequence>MDTVRAPASSESAEALLEQSRAKLSTDAKMARELAARALDEAHAAGHAPSEALARLALGEACELLSSYDEALAHFTESVRLFTVLGDLEQVAKAKRSIGFTYDHLGDYTLALEFYLEALKIYEERGEDDGRAITLRTIGVTASKAGDPERGIEYYRESLAITERKGDNESSAKTLNNLGINLKNIGKYPESLAALEDALRRARKLQHVALEAAALSNLGITYDLVGRPVEAERAYEDSVMLGRRMSFSRAELAGLLGLGKHRLAGGRHAEAETALREALALASKTGNRAETAEAHQALAQALKAQGKNDEALQHFEAYHEIERSLVNADSQRRMRGMEVKLRLDQAQREAQLHRQKSAELTEAYDRLQAAAAEKNELLSQLERQNREDALTGIANRRHLDEELAETFTITQRTGGPLCVALIDIDHFKRINDSYSHGAGDQTLKEIARLLRANTRDTDLVARFGGEEFAIVFGELDLDGARRICERIRQAVEAHDWVVIHPWLKVTVSIGVTDSQGFTNHERLLGEADARLYAAKEAGRNRVIAAPVRTPTERAAANTKAESPTITTRDPRRELILAEQVRGSYSNLPIAYLGSLLVAALLCVVVRDLIPVRIWGPWLAAMGVLSFALAALHRAYDKKKPAGANAKRWGQYATFGALSSGLLWGMGTLLLHTPDSIDYQILVAVTAAIVGSSVAFASATYLPPFYAFFYPAVLPTAIMFITKTDATRIVSGVLLVIYLPIITRFAWNLNRAFIESMRLRFQNVSLVAELRTQKEAAEGANVAKSRFLAAASHDLRQPMHALGLFLQALRQGRLADRERKLVENIGESFNAMEGLFNALLDISRLDAGVVEPRERTFAVKRLLDRMRTEYTSQAAAKGVTLTVRECPAFVRTDSVLLEEIVGNFVSNAVRYTSTGRILVGARISGGDHLRIEVWDTGPGIPQDKQREVFREFVQLGNPERDRRKGLGLGLAIVERLSILLGLPVEVRSVPGRGSCFRVRVPIGRAEDAEPMEVDDEPRAVEPFQGRFIVVVDDEPAVLDAMSILLTAWGCEVAFADSGAMILGKLATAARKPDLVLCDYRLRNGESGIEVIGDIRAEFNEEIPAALITGDTGPDRLKEARESGLPLLHKPVKAARMRALMAQLLREAK</sequence>
<dbReference type="Gene3D" id="1.25.40.10">
    <property type="entry name" value="Tetratricopeptide repeat domain"/>
    <property type="match status" value="2"/>
</dbReference>
<dbReference type="SMART" id="SM00448">
    <property type="entry name" value="REC"/>
    <property type="match status" value="1"/>
</dbReference>
<organism evidence="11 12">
    <name type="scientific">Usitatibacter palustris</name>
    <dbReference type="NCBI Taxonomy" id="2732487"/>
    <lineage>
        <taxon>Bacteria</taxon>
        <taxon>Pseudomonadati</taxon>
        <taxon>Pseudomonadota</taxon>
        <taxon>Betaproteobacteria</taxon>
        <taxon>Nitrosomonadales</taxon>
        <taxon>Usitatibacteraceae</taxon>
        <taxon>Usitatibacter</taxon>
    </lineage>
</organism>
<dbReference type="SMART" id="SM00387">
    <property type="entry name" value="HATPase_c"/>
    <property type="match status" value="1"/>
</dbReference>
<dbReference type="InterPro" id="IPR029787">
    <property type="entry name" value="Nucleotide_cyclase"/>
</dbReference>
<dbReference type="SUPFAM" id="SSF55073">
    <property type="entry name" value="Nucleotide cyclase"/>
    <property type="match status" value="1"/>
</dbReference>
<dbReference type="InterPro" id="IPR011006">
    <property type="entry name" value="CheY-like_superfamily"/>
</dbReference>
<feature type="transmembrane region" description="Helical" evidence="7">
    <location>
        <begin position="678"/>
        <end position="698"/>
    </location>
</feature>
<feature type="domain" description="Response regulatory" evidence="9">
    <location>
        <begin position="1026"/>
        <end position="1143"/>
    </location>
</feature>
<name>A0A6M4HAJ0_9PROT</name>
<dbReference type="CDD" id="cd00156">
    <property type="entry name" value="REC"/>
    <property type="match status" value="1"/>
</dbReference>
<keyword evidence="12" id="KW-1185">Reference proteome</keyword>
<feature type="domain" description="Histidine kinase" evidence="8">
    <location>
        <begin position="789"/>
        <end position="1003"/>
    </location>
</feature>
<keyword evidence="11" id="KW-0808">Transferase</keyword>
<dbReference type="GO" id="GO:0052621">
    <property type="term" value="F:diguanylate cyclase activity"/>
    <property type="evidence" value="ECO:0007669"/>
    <property type="project" value="UniProtKB-EC"/>
</dbReference>
<feature type="repeat" description="TPR" evidence="5">
    <location>
        <begin position="92"/>
        <end position="125"/>
    </location>
</feature>
<dbReference type="InterPro" id="IPR011990">
    <property type="entry name" value="TPR-like_helical_dom_sf"/>
</dbReference>
<evidence type="ECO:0000256" key="5">
    <source>
        <dbReference type="PROSITE-ProRule" id="PRU00339"/>
    </source>
</evidence>
<feature type="transmembrane region" description="Helical" evidence="7">
    <location>
        <begin position="589"/>
        <end position="606"/>
    </location>
</feature>
<dbReference type="InterPro" id="IPR019734">
    <property type="entry name" value="TPR_rpt"/>
</dbReference>
<dbReference type="Gene3D" id="3.30.70.270">
    <property type="match status" value="1"/>
</dbReference>
<dbReference type="Gene3D" id="3.30.565.10">
    <property type="entry name" value="Histidine kinase-like ATPase, C-terminal domain"/>
    <property type="match status" value="1"/>
</dbReference>
<proteinExistence type="predicted"/>
<comment type="catalytic activity">
    <reaction evidence="3">
        <text>2 GTP = 3',3'-c-di-GMP + 2 diphosphate</text>
        <dbReference type="Rhea" id="RHEA:24898"/>
        <dbReference type="ChEBI" id="CHEBI:33019"/>
        <dbReference type="ChEBI" id="CHEBI:37565"/>
        <dbReference type="ChEBI" id="CHEBI:58805"/>
        <dbReference type="EC" id="2.7.7.65"/>
    </reaction>
</comment>
<keyword evidence="5" id="KW-0802">TPR repeat</keyword>
<dbReference type="InterPro" id="IPR005467">
    <property type="entry name" value="His_kinase_dom"/>
</dbReference>
<feature type="domain" description="GGDEF" evidence="10">
    <location>
        <begin position="415"/>
        <end position="547"/>
    </location>
</feature>
<dbReference type="InterPro" id="IPR000160">
    <property type="entry name" value="GGDEF_dom"/>
</dbReference>
<feature type="transmembrane region" description="Helical" evidence="7">
    <location>
        <begin position="728"/>
        <end position="746"/>
    </location>
</feature>
<dbReference type="CDD" id="cd00082">
    <property type="entry name" value="HisKA"/>
    <property type="match status" value="1"/>
</dbReference>
<gene>
    <name evidence="11" type="primary">rcsC_14</name>
    <name evidence="11" type="ORF">DSM104440_03406</name>
</gene>
<dbReference type="PANTHER" id="PTHR45138">
    <property type="entry name" value="REGULATORY COMPONENTS OF SENSORY TRANSDUCTION SYSTEM"/>
    <property type="match status" value="1"/>
</dbReference>